<feature type="compositionally biased region" description="Basic and acidic residues" evidence="1">
    <location>
        <begin position="1"/>
        <end position="13"/>
    </location>
</feature>
<evidence type="ECO:0000313" key="4">
    <source>
        <dbReference type="Proteomes" id="UP000822476"/>
    </source>
</evidence>
<name>A0A8S9YPW6_9TREM</name>
<evidence type="ECO:0000313" key="3">
    <source>
        <dbReference type="EMBL" id="KAF7256969.1"/>
    </source>
</evidence>
<reference evidence="3" key="1">
    <citation type="submission" date="2019-07" db="EMBL/GenBank/DDBJ databases">
        <title>Annotation for the trematode Paragonimus miyazaki's.</title>
        <authorList>
            <person name="Choi Y.-J."/>
        </authorList>
    </citation>
    <scope>NUCLEOTIDE SEQUENCE</scope>
    <source>
        <strain evidence="3">Japan</strain>
    </source>
</reference>
<proteinExistence type="predicted"/>
<dbReference type="Proteomes" id="UP000822476">
    <property type="component" value="Unassembled WGS sequence"/>
</dbReference>
<organism evidence="3 4">
    <name type="scientific">Paragonimus skrjabini miyazakii</name>
    <dbReference type="NCBI Taxonomy" id="59628"/>
    <lineage>
        <taxon>Eukaryota</taxon>
        <taxon>Metazoa</taxon>
        <taxon>Spiralia</taxon>
        <taxon>Lophotrochozoa</taxon>
        <taxon>Platyhelminthes</taxon>
        <taxon>Trematoda</taxon>
        <taxon>Digenea</taxon>
        <taxon>Plagiorchiida</taxon>
        <taxon>Troglotremata</taxon>
        <taxon>Troglotrematidae</taxon>
        <taxon>Paragonimus</taxon>
    </lineage>
</organism>
<comment type="caution">
    <text evidence="3">The sequence shown here is derived from an EMBL/GenBank/DDBJ whole genome shotgun (WGS) entry which is preliminary data.</text>
</comment>
<keyword evidence="2" id="KW-0812">Transmembrane</keyword>
<keyword evidence="2" id="KW-0472">Membrane</keyword>
<gene>
    <name evidence="3" type="ORF">EG68_06070</name>
</gene>
<sequence length="109" mass="12756">MKRQPSHSDESKISRRWSRPNGSENYFQILSKKKVSCSVAFFEERISDLYSHDFTYNGWSNNAQLDCRWNCLHPVVSGCFLFKNWSFVLIHPIGTFCLFCMVAISSFML</sequence>
<keyword evidence="2" id="KW-1133">Transmembrane helix</keyword>
<keyword evidence="4" id="KW-1185">Reference proteome</keyword>
<dbReference type="AlphaFoldDB" id="A0A8S9YPW6"/>
<feature type="region of interest" description="Disordered" evidence="1">
    <location>
        <begin position="1"/>
        <end position="21"/>
    </location>
</feature>
<evidence type="ECO:0000256" key="2">
    <source>
        <dbReference type="SAM" id="Phobius"/>
    </source>
</evidence>
<feature type="transmembrane region" description="Helical" evidence="2">
    <location>
        <begin position="87"/>
        <end position="108"/>
    </location>
</feature>
<dbReference type="EMBL" id="JTDE01002728">
    <property type="protein sequence ID" value="KAF7256969.1"/>
    <property type="molecule type" value="Genomic_DNA"/>
</dbReference>
<evidence type="ECO:0000256" key="1">
    <source>
        <dbReference type="SAM" id="MobiDB-lite"/>
    </source>
</evidence>
<accession>A0A8S9YPW6</accession>
<protein>
    <submittedName>
        <fullName evidence="3">Uncharacterized protein</fullName>
    </submittedName>
</protein>